<dbReference type="InterPro" id="IPR000922">
    <property type="entry name" value="Lectin_gal-bd_dom"/>
</dbReference>
<accession>A0A090DBJ3</accession>
<organism evidence="3">
    <name type="scientific">Sphaeromyxa zaharoni</name>
    <dbReference type="NCBI Taxonomy" id="275449"/>
    <lineage>
        <taxon>Eukaryota</taxon>
        <taxon>Metazoa</taxon>
        <taxon>Cnidaria</taxon>
        <taxon>Myxozoa</taxon>
        <taxon>Myxosporea</taxon>
        <taxon>Bivalvulida</taxon>
        <taxon>Sphaeromyxina</taxon>
        <taxon>Sphaeromyxidae</taxon>
        <taxon>Sphaeromyxa</taxon>
    </lineage>
</organism>
<feature type="domain" description="SUEL-type lectin" evidence="2">
    <location>
        <begin position="260"/>
        <end position="343"/>
    </location>
</feature>
<dbReference type="Gene3D" id="2.60.120.740">
    <property type="match status" value="1"/>
</dbReference>
<dbReference type="Pfam" id="PF01391">
    <property type="entry name" value="Collagen"/>
    <property type="match status" value="1"/>
</dbReference>
<evidence type="ECO:0000259" key="2">
    <source>
        <dbReference type="PROSITE" id="PS50228"/>
    </source>
</evidence>
<evidence type="ECO:0000256" key="1">
    <source>
        <dbReference type="SAM" id="MobiDB-lite"/>
    </source>
</evidence>
<feature type="compositionally biased region" description="Low complexity" evidence="1">
    <location>
        <begin position="232"/>
        <end position="244"/>
    </location>
</feature>
<feature type="region of interest" description="Disordered" evidence="1">
    <location>
        <begin position="189"/>
        <end position="253"/>
    </location>
</feature>
<dbReference type="EMBL" id="LK936455">
    <property type="protein sequence ID" value="CDU32393.1"/>
    <property type="molecule type" value="Genomic_DNA"/>
</dbReference>
<dbReference type="Pfam" id="PF02140">
    <property type="entry name" value="SUEL_Lectin"/>
    <property type="match status" value="1"/>
</dbReference>
<dbReference type="PROSITE" id="PS50228">
    <property type="entry name" value="SUEL_LECTIN"/>
    <property type="match status" value="1"/>
</dbReference>
<sequence>MFSLKRTFEQITGDDQQIGSFLKNKGNQNEYLQEDKPSLTTRLVVEGIKSDMHFVNENATRNRIKIRSLDDETTEPGTYDNIEASSSAEQYIDSDGKNYNNSEESVRMENNNGQSEFGDLSEGHKKSKLAKKSKKKSKREKQEKIDPLTKFVLNMPLYTFAAPADILMLIGPPGARGKTGPPGSMGVIGFPGRPGSPGQDGPIGERGPTGSPGVPGQRGEQGLSGGVGSPGDIGDQGQDGFIGPPGSPGQVGEEAQIPVCREYEVIHIIKAYYGRNDLDICSDAPDGMKSNILCEGDQNRIYLKVVDQCQNREACELVASNIFFDDNSCPDVYKFLTICHECIPDDSDPMVNTLLNMAKSRKKRNSLRNGITLISKEK</sequence>
<evidence type="ECO:0000313" key="3">
    <source>
        <dbReference type="EMBL" id="CDU32393.1"/>
    </source>
</evidence>
<dbReference type="InterPro" id="IPR008160">
    <property type="entry name" value="Collagen"/>
</dbReference>
<dbReference type="PANTHER" id="PTHR24637">
    <property type="entry name" value="COLLAGEN"/>
    <property type="match status" value="1"/>
</dbReference>
<dbReference type="AlphaFoldDB" id="A0A090DBJ3"/>
<gene>
    <name evidence="3" type="primary">Nemgal C</name>
</gene>
<name>A0A090DBJ3_9CNID</name>
<proteinExistence type="predicted"/>
<dbReference type="GO" id="GO:0030246">
    <property type="term" value="F:carbohydrate binding"/>
    <property type="evidence" value="ECO:0007669"/>
    <property type="project" value="InterPro"/>
</dbReference>
<feature type="region of interest" description="Disordered" evidence="1">
    <location>
        <begin position="69"/>
        <end position="143"/>
    </location>
</feature>
<feature type="compositionally biased region" description="Basic residues" evidence="1">
    <location>
        <begin position="125"/>
        <end position="139"/>
    </location>
</feature>
<reference evidence="3" key="1">
    <citation type="journal article" date="2014" name="BMC Evol. Biol.">
        <title>Diversity and evolution of myxozoan minicollagens and nematogalectins.</title>
        <authorList>
            <person name="Shpirer E."/>
            <person name="Chang E.S."/>
            <person name="Diamant A."/>
            <person name="Rubinstein N."/>
            <person name="Cartwright P."/>
            <person name="Huchon D."/>
        </authorList>
    </citation>
    <scope>NUCLEOTIDE SEQUENCE</scope>
</reference>
<dbReference type="CDD" id="cd22838">
    <property type="entry name" value="Gal_Rha_Lectin_nemgal"/>
    <property type="match status" value="1"/>
</dbReference>
<dbReference type="InterPro" id="IPR043159">
    <property type="entry name" value="Lectin_gal-bd_sf"/>
</dbReference>
<dbReference type="PANTHER" id="PTHR24637:SF421">
    <property type="entry name" value="CUTICLE COLLAGEN DPY-2"/>
    <property type="match status" value="1"/>
</dbReference>
<feature type="compositionally biased region" description="Gly residues" evidence="1">
    <location>
        <begin position="222"/>
        <end position="231"/>
    </location>
</feature>
<feature type="compositionally biased region" description="Polar residues" evidence="1">
    <location>
        <begin position="97"/>
        <end position="115"/>
    </location>
</feature>
<protein>
    <submittedName>
        <fullName evidence="3">Putative nematogalectin</fullName>
    </submittedName>
</protein>